<evidence type="ECO:0000256" key="8">
    <source>
        <dbReference type="ARBA" id="ARBA00022837"/>
    </source>
</evidence>
<keyword evidence="2" id="KW-0723">Serine/threonine-protein kinase</keyword>
<dbReference type="Pfam" id="PF10604">
    <property type="entry name" value="Polyketide_cyc2"/>
    <property type="match status" value="1"/>
</dbReference>
<accession>A0AAW1NWE0</accession>
<dbReference type="FunFam" id="3.30.200.20:FF:000004">
    <property type="entry name" value="Calcium-dependent protein kinase 1"/>
    <property type="match status" value="1"/>
</dbReference>
<keyword evidence="18" id="KW-1185">Reference proteome</keyword>
<keyword evidence="3" id="KW-0808">Transferase</keyword>
<keyword evidence="9 13" id="KW-0067">ATP-binding</keyword>
<dbReference type="InterPro" id="IPR011009">
    <property type="entry name" value="Kinase-like_dom_sf"/>
</dbReference>
<comment type="caution">
    <text evidence="17">The sequence shown here is derived from an EMBL/GenBank/DDBJ whole genome shotgun (WGS) entry which is preliminary data.</text>
</comment>
<keyword evidence="7" id="KW-0418">Kinase</keyword>
<feature type="domain" description="Protein kinase" evidence="15">
    <location>
        <begin position="278"/>
        <end position="536"/>
    </location>
</feature>
<dbReference type="PROSITE" id="PS00107">
    <property type="entry name" value="PROTEIN_KINASE_ATP"/>
    <property type="match status" value="1"/>
</dbReference>
<name>A0AAW1NWE0_9CHLO</name>
<evidence type="ECO:0000256" key="12">
    <source>
        <dbReference type="ARBA" id="ARBA00048679"/>
    </source>
</evidence>
<dbReference type="CDD" id="cd07821">
    <property type="entry name" value="PYR_PYL_RCAR_like"/>
    <property type="match status" value="1"/>
</dbReference>
<evidence type="ECO:0000256" key="5">
    <source>
        <dbReference type="ARBA" id="ARBA00022737"/>
    </source>
</evidence>
<protein>
    <recommendedName>
        <fullName evidence="1">non-specific serine/threonine protein kinase</fullName>
        <ecNumber evidence="1">2.7.11.1</ecNumber>
    </recommendedName>
</protein>
<evidence type="ECO:0000259" key="16">
    <source>
        <dbReference type="PROSITE" id="PS50222"/>
    </source>
</evidence>
<dbReference type="AlphaFoldDB" id="A0AAW1NWE0"/>
<feature type="domain" description="EF-hand" evidence="16">
    <location>
        <begin position="689"/>
        <end position="721"/>
    </location>
</feature>
<keyword evidence="5" id="KW-0677">Repeat</keyword>
<keyword evidence="4" id="KW-0479">Metal-binding</keyword>
<feature type="compositionally biased region" description="Low complexity" evidence="14">
    <location>
        <begin position="251"/>
        <end position="265"/>
    </location>
</feature>
<dbReference type="PROSITE" id="PS50011">
    <property type="entry name" value="PROTEIN_KINASE_DOM"/>
    <property type="match status" value="1"/>
</dbReference>
<dbReference type="Gene3D" id="1.10.238.10">
    <property type="entry name" value="EF-hand"/>
    <property type="match status" value="1"/>
</dbReference>
<evidence type="ECO:0000256" key="10">
    <source>
        <dbReference type="ARBA" id="ARBA00024334"/>
    </source>
</evidence>
<dbReference type="PROSITE" id="PS00108">
    <property type="entry name" value="PROTEIN_KINASE_ST"/>
    <property type="match status" value="1"/>
</dbReference>
<proteinExistence type="inferred from homology"/>
<feature type="domain" description="EF-hand" evidence="16">
    <location>
        <begin position="579"/>
        <end position="614"/>
    </location>
</feature>
<dbReference type="Gene3D" id="3.30.530.20">
    <property type="match status" value="1"/>
</dbReference>
<keyword evidence="6 13" id="KW-0547">Nucleotide-binding</keyword>
<evidence type="ECO:0000256" key="9">
    <source>
        <dbReference type="ARBA" id="ARBA00022840"/>
    </source>
</evidence>
<dbReference type="PROSITE" id="PS50222">
    <property type="entry name" value="EF_HAND_2"/>
    <property type="match status" value="4"/>
</dbReference>
<organism evidence="17 18">
    <name type="scientific">Symbiochloris irregularis</name>
    <dbReference type="NCBI Taxonomy" id="706552"/>
    <lineage>
        <taxon>Eukaryota</taxon>
        <taxon>Viridiplantae</taxon>
        <taxon>Chlorophyta</taxon>
        <taxon>core chlorophytes</taxon>
        <taxon>Trebouxiophyceae</taxon>
        <taxon>Trebouxiales</taxon>
        <taxon>Trebouxiaceae</taxon>
        <taxon>Symbiochloris</taxon>
    </lineage>
</organism>
<dbReference type="FunFam" id="1.10.510.10:FF:001864">
    <property type="entry name" value="Calcium-dependent protein kinase SK5"/>
    <property type="match status" value="1"/>
</dbReference>
<dbReference type="FunFam" id="1.10.510.10:FF:001294">
    <property type="entry name" value="CDPK-related kinase 3"/>
    <property type="match status" value="1"/>
</dbReference>
<dbReference type="EMBL" id="JALJOQ010000109">
    <property type="protein sequence ID" value="KAK9797072.1"/>
    <property type="molecule type" value="Genomic_DNA"/>
</dbReference>
<dbReference type="SMART" id="SM00054">
    <property type="entry name" value="EFh"/>
    <property type="match status" value="4"/>
</dbReference>
<evidence type="ECO:0000256" key="13">
    <source>
        <dbReference type="PROSITE-ProRule" id="PRU10141"/>
    </source>
</evidence>
<dbReference type="InterPro" id="IPR008271">
    <property type="entry name" value="Ser/Thr_kinase_AS"/>
</dbReference>
<reference evidence="17 18" key="1">
    <citation type="journal article" date="2024" name="Nat. Commun.">
        <title>Phylogenomics reveals the evolutionary origins of lichenization in chlorophyte algae.</title>
        <authorList>
            <person name="Puginier C."/>
            <person name="Libourel C."/>
            <person name="Otte J."/>
            <person name="Skaloud P."/>
            <person name="Haon M."/>
            <person name="Grisel S."/>
            <person name="Petersen M."/>
            <person name="Berrin J.G."/>
            <person name="Delaux P.M."/>
            <person name="Dal Grande F."/>
            <person name="Keller J."/>
        </authorList>
    </citation>
    <scope>NUCLEOTIDE SEQUENCE [LARGE SCALE GENOMIC DNA]</scope>
    <source>
        <strain evidence="17 18">SAG 2036</strain>
    </source>
</reference>
<dbReference type="Pfam" id="PF13499">
    <property type="entry name" value="EF-hand_7"/>
    <property type="match status" value="2"/>
</dbReference>
<dbReference type="Gene3D" id="3.30.200.20">
    <property type="entry name" value="Phosphorylase Kinase, domain 1"/>
    <property type="match status" value="1"/>
</dbReference>
<dbReference type="InterPro" id="IPR050205">
    <property type="entry name" value="CDPK_Ser/Thr_kinases"/>
</dbReference>
<evidence type="ECO:0000256" key="14">
    <source>
        <dbReference type="SAM" id="MobiDB-lite"/>
    </source>
</evidence>
<feature type="domain" description="EF-hand" evidence="16">
    <location>
        <begin position="651"/>
        <end position="686"/>
    </location>
</feature>
<dbReference type="InterPro" id="IPR000719">
    <property type="entry name" value="Prot_kinase_dom"/>
</dbReference>
<dbReference type="SUPFAM" id="SSF47473">
    <property type="entry name" value="EF-hand"/>
    <property type="match status" value="1"/>
</dbReference>
<evidence type="ECO:0000256" key="6">
    <source>
        <dbReference type="ARBA" id="ARBA00022741"/>
    </source>
</evidence>
<evidence type="ECO:0000313" key="17">
    <source>
        <dbReference type="EMBL" id="KAK9797072.1"/>
    </source>
</evidence>
<evidence type="ECO:0000256" key="11">
    <source>
        <dbReference type="ARBA" id="ARBA00047899"/>
    </source>
</evidence>
<dbReference type="FunFam" id="1.10.238.10:FF:000001">
    <property type="entry name" value="Calmodulin 1"/>
    <property type="match status" value="1"/>
</dbReference>
<dbReference type="PANTHER" id="PTHR24349">
    <property type="entry name" value="SERINE/THREONINE-PROTEIN KINASE"/>
    <property type="match status" value="1"/>
</dbReference>
<evidence type="ECO:0000256" key="1">
    <source>
        <dbReference type="ARBA" id="ARBA00012513"/>
    </source>
</evidence>
<evidence type="ECO:0000256" key="7">
    <source>
        <dbReference type="ARBA" id="ARBA00022777"/>
    </source>
</evidence>
<comment type="catalytic activity">
    <reaction evidence="11">
        <text>L-threonyl-[protein] + ATP = O-phospho-L-threonyl-[protein] + ADP + H(+)</text>
        <dbReference type="Rhea" id="RHEA:46608"/>
        <dbReference type="Rhea" id="RHEA-COMP:11060"/>
        <dbReference type="Rhea" id="RHEA-COMP:11605"/>
        <dbReference type="ChEBI" id="CHEBI:15378"/>
        <dbReference type="ChEBI" id="CHEBI:30013"/>
        <dbReference type="ChEBI" id="CHEBI:30616"/>
        <dbReference type="ChEBI" id="CHEBI:61977"/>
        <dbReference type="ChEBI" id="CHEBI:456216"/>
        <dbReference type="EC" id="2.7.11.1"/>
    </reaction>
</comment>
<dbReference type="InterPro" id="IPR017441">
    <property type="entry name" value="Protein_kinase_ATP_BS"/>
</dbReference>
<gene>
    <name evidence="17" type="ORF">WJX73_002516</name>
</gene>
<dbReference type="SMART" id="SM00220">
    <property type="entry name" value="S_TKc"/>
    <property type="match status" value="1"/>
</dbReference>
<evidence type="ECO:0000256" key="2">
    <source>
        <dbReference type="ARBA" id="ARBA00022527"/>
    </source>
</evidence>
<evidence type="ECO:0000256" key="4">
    <source>
        <dbReference type="ARBA" id="ARBA00022723"/>
    </source>
</evidence>
<dbReference type="GO" id="GO:0005524">
    <property type="term" value="F:ATP binding"/>
    <property type="evidence" value="ECO:0007669"/>
    <property type="project" value="UniProtKB-UniRule"/>
</dbReference>
<feature type="binding site" evidence="13">
    <location>
        <position position="311"/>
    </location>
    <ligand>
        <name>ATP</name>
        <dbReference type="ChEBI" id="CHEBI:30616"/>
    </ligand>
</feature>
<comment type="catalytic activity">
    <reaction evidence="12">
        <text>L-seryl-[protein] + ATP = O-phospho-L-seryl-[protein] + ADP + H(+)</text>
        <dbReference type="Rhea" id="RHEA:17989"/>
        <dbReference type="Rhea" id="RHEA-COMP:9863"/>
        <dbReference type="Rhea" id="RHEA-COMP:11604"/>
        <dbReference type="ChEBI" id="CHEBI:15378"/>
        <dbReference type="ChEBI" id="CHEBI:29999"/>
        <dbReference type="ChEBI" id="CHEBI:30616"/>
        <dbReference type="ChEBI" id="CHEBI:83421"/>
        <dbReference type="ChEBI" id="CHEBI:456216"/>
        <dbReference type="EC" id="2.7.11.1"/>
    </reaction>
</comment>
<dbReference type="CDD" id="cd00051">
    <property type="entry name" value="EFh"/>
    <property type="match status" value="1"/>
</dbReference>
<dbReference type="InterPro" id="IPR018247">
    <property type="entry name" value="EF_Hand_1_Ca_BS"/>
</dbReference>
<dbReference type="EC" id="2.7.11.1" evidence="1"/>
<dbReference type="Proteomes" id="UP001465755">
    <property type="component" value="Unassembled WGS sequence"/>
</dbReference>
<dbReference type="InterPro" id="IPR002048">
    <property type="entry name" value="EF_hand_dom"/>
</dbReference>
<evidence type="ECO:0000256" key="3">
    <source>
        <dbReference type="ARBA" id="ARBA00022679"/>
    </source>
</evidence>
<dbReference type="InterPro" id="IPR011992">
    <property type="entry name" value="EF-hand-dom_pair"/>
</dbReference>
<dbReference type="Pfam" id="PF00069">
    <property type="entry name" value="Pkinase"/>
    <property type="match status" value="1"/>
</dbReference>
<dbReference type="Gene3D" id="1.10.510.10">
    <property type="entry name" value="Transferase(Phosphotransferase) domain 1"/>
    <property type="match status" value="1"/>
</dbReference>
<dbReference type="PROSITE" id="PS00018">
    <property type="entry name" value="EF_HAND_1"/>
    <property type="match status" value="4"/>
</dbReference>
<comment type="similarity">
    <text evidence="10">Belongs to the protein kinase superfamily. Ser/Thr protein kinase family. CDPK subfamily.</text>
</comment>
<dbReference type="SUPFAM" id="SSF56112">
    <property type="entry name" value="Protein kinase-like (PK-like)"/>
    <property type="match status" value="1"/>
</dbReference>
<dbReference type="SUPFAM" id="SSF55961">
    <property type="entry name" value="Bet v1-like"/>
    <property type="match status" value="1"/>
</dbReference>
<evidence type="ECO:0000313" key="18">
    <source>
        <dbReference type="Proteomes" id="UP001465755"/>
    </source>
</evidence>
<dbReference type="GO" id="GO:0005509">
    <property type="term" value="F:calcium ion binding"/>
    <property type="evidence" value="ECO:0007669"/>
    <property type="project" value="InterPro"/>
</dbReference>
<keyword evidence="8" id="KW-0106">Calcium</keyword>
<evidence type="ECO:0000259" key="15">
    <source>
        <dbReference type="PROSITE" id="PS50011"/>
    </source>
</evidence>
<dbReference type="CDD" id="cd05117">
    <property type="entry name" value="STKc_CAMK"/>
    <property type="match status" value="1"/>
</dbReference>
<dbReference type="InterPro" id="IPR019587">
    <property type="entry name" value="Polyketide_cyclase/dehydratase"/>
</dbReference>
<sequence>MSDGAGRLSAVKCFASGIVNVPLANVWLLVRCFSQLSKWLPERDDGLVLETTLMPGHVEYQLGCRRLVQIGGMRYVEELEALDDHSHTLKYKIISFPGSSNPFPHSLVDFHGVVHCKSVTMTNATYVQWTGSFETDPEGAFSMQSEITDWLESGIKSIGRFLVLRQPTLTAEGQYTSGGSGSGRLKGRDLRSGGEQIFPFAAKRQRCNMGGCLSKPPNAARNVEAASTARAKSKANSEPSQAKPKTPVNKSSSGPAAATTASSSAVLGKKTEDVTALYNLGKILGKGQFGTTRMAEEKATGNIYACKSIAKRKLVTPEDIEDVRREVQIMHHLAGHPHITKLRGAYEDRTSVHLVMELCSGGELFDRIVARGHYTEKTAARMIRTIVKVVAHCHSLGVIHRDLKPENFLLADKAEEAPLKATDFGLSVFYKPGQVFTDIVGSAYYVAPEVLRRKYGKEADLWSCGVMLYILLSGVPPFWGETEQQIFDSILKGQLDFSSDPWPSISQGARDAVQSLLVPDPRKRSTADSILQHPWMKENGTASDKPLDNVILTRMRNFAGMNKLKKEALKVIATGISDEEIAGLRSLFQAIDKDNSGNITAEELEEGLRKQGSPLEQKDLQGLLASIDVDDNGSIDYEEFLAATVNLNHLEKEDTMRKAFEYFDADNSGSITREELQDALKMGGPQAAKEIDKILSEVDSDNDGKIDFHEFCRMMRQGNEALLQSATTMRAHRRK</sequence>
<dbReference type="InterPro" id="IPR023393">
    <property type="entry name" value="START-like_dom_sf"/>
</dbReference>
<feature type="region of interest" description="Disordered" evidence="14">
    <location>
        <begin position="213"/>
        <end position="265"/>
    </location>
</feature>
<dbReference type="GO" id="GO:0004674">
    <property type="term" value="F:protein serine/threonine kinase activity"/>
    <property type="evidence" value="ECO:0007669"/>
    <property type="project" value="UniProtKB-KW"/>
</dbReference>
<feature type="domain" description="EF-hand" evidence="16">
    <location>
        <begin position="615"/>
        <end position="650"/>
    </location>
</feature>